<dbReference type="Gene3D" id="3.30.390.30">
    <property type="match status" value="1"/>
</dbReference>
<evidence type="ECO:0000256" key="10">
    <source>
        <dbReference type="PIRSR" id="PIRSR000350-2"/>
    </source>
</evidence>
<dbReference type="RefSeq" id="WP_087286645.1">
    <property type="nucleotide sequence ID" value="NZ_NFJD01000001.1"/>
</dbReference>
<dbReference type="InterPro" id="IPR012999">
    <property type="entry name" value="Pyr_OxRdtase_I_AS"/>
</dbReference>
<dbReference type="OrthoDB" id="9800167at2"/>
<evidence type="ECO:0000259" key="14">
    <source>
        <dbReference type="Pfam" id="PF02852"/>
    </source>
</evidence>
<evidence type="ECO:0000313" key="17">
    <source>
        <dbReference type="Proteomes" id="UP000196368"/>
    </source>
</evidence>
<dbReference type="GO" id="GO:0004148">
    <property type="term" value="F:dihydrolipoyl dehydrogenase (NADH) activity"/>
    <property type="evidence" value="ECO:0007669"/>
    <property type="project" value="UniProtKB-EC"/>
</dbReference>
<comment type="cofactor">
    <cofactor evidence="11 13">
        <name>FAD</name>
        <dbReference type="ChEBI" id="CHEBI:57692"/>
    </cofactor>
    <text evidence="11 13">Binds 1 FAD per subunit.</text>
</comment>
<dbReference type="InterPro" id="IPR004099">
    <property type="entry name" value="Pyr_nucl-diS_OxRdtase_dimer"/>
</dbReference>
<feature type="binding site" evidence="11">
    <location>
        <begin position="184"/>
        <end position="191"/>
    </location>
    <ligand>
        <name>NAD(+)</name>
        <dbReference type="ChEBI" id="CHEBI:57540"/>
    </ligand>
</feature>
<keyword evidence="7" id="KW-1015">Disulfide bond</keyword>
<feature type="binding site" evidence="11">
    <location>
        <position position="207"/>
    </location>
    <ligand>
        <name>NAD(+)</name>
        <dbReference type="ChEBI" id="CHEBI:57540"/>
    </ligand>
</feature>
<protein>
    <recommendedName>
        <fullName evidence="2 13">Dihydrolipoyl dehydrogenase</fullName>
        <ecNumber evidence="2 13">1.8.1.4</ecNumber>
    </recommendedName>
</protein>
<evidence type="ECO:0000313" key="16">
    <source>
        <dbReference type="EMBL" id="OUO57402.1"/>
    </source>
</evidence>
<keyword evidence="5 13" id="KW-0560">Oxidoreductase</keyword>
<dbReference type="InterPro" id="IPR001100">
    <property type="entry name" value="Pyr_nuc-diS_OxRdtase"/>
</dbReference>
<dbReference type="SUPFAM" id="SSF55424">
    <property type="entry name" value="FAD/NAD-linked reductases, dimerisation (C-terminal) domain"/>
    <property type="match status" value="1"/>
</dbReference>
<feature type="binding site" evidence="11">
    <location>
        <position position="311"/>
    </location>
    <ligand>
        <name>FAD</name>
        <dbReference type="ChEBI" id="CHEBI:57692"/>
    </ligand>
</feature>
<evidence type="ECO:0000256" key="3">
    <source>
        <dbReference type="ARBA" id="ARBA00022630"/>
    </source>
</evidence>
<dbReference type="FunFam" id="3.30.390.30:FF:000001">
    <property type="entry name" value="Dihydrolipoyl dehydrogenase"/>
    <property type="match status" value="1"/>
</dbReference>
<evidence type="ECO:0000256" key="1">
    <source>
        <dbReference type="ARBA" id="ARBA00007532"/>
    </source>
</evidence>
<dbReference type="EC" id="1.8.1.4" evidence="2 13"/>
<evidence type="ECO:0000256" key="8">
    <source>
        <dbReference type="ARBA" id="ARBA00023284"/>
    </source>
</evidence>
<evidence type="ECO:0000256" key="2">
    <source>
        <dbReference type="ARBA" id="ARBA00012608"/>
    </source>
</evidence>
<gene>
    <name evidence="16" type="ORF">B5F75_01110</name>
</gene>
<dbReference type="Pfam" id="PF07992">
    <property type="entry name" value="Pyr_redox_2"/>
    <property type="match status" value="1"/>
</dbReference>
<dbReference type="PIRSF" id="PIRSF000350">
    <property type="entry name" value="Mercury_reductase_MerA"/>
    <property type="match status" value="1"/>
</dbReference>
<dbReference type="InterPro" id="IPR016156">
    <property type="entry name" value="FAD/NAD-linked_Rdtase_dimer_sf"/>
</dbReference>
<keyword evidence="6 11" id="KW-0520">NAD</keyword>
<dbReference type="InterPro" id="IPR023753">
    <property type="entry name" value="FAD/NAD-binding_dom"/>
</dbReference>
<evidence type="ECO:0000256" key="9">
    <source>
        <dbReference type="ARBA" id="ARBA00049187"/>
    </source>
</evidence>
<keyword evidence="8 13" id="KW-0676">Redox-active center</keyword>
<evidence type="ECO:0000256" key="7">
    <source>
        <dbReference type="ARBA" id="ARBA00023157"/>
    </source>
</evidence>
<dbReference type="InterPro" id="IPR006258">
    <property type="entry name" value="Lipoamide_DH"/>
</dbReference>
<dbReference type="PRINTS" id="PR00411">
    <property type="entry name" value="PNDRDTASEI"/>
</dbReference>
<evidence type="ECO:0000256" key="5">
    <source>
        <dbReference type="ARBA" id="ARBA00023002"/>
    </source>
</evidence>
<dbReference type="SUPFAM" id="SSF51905">
    <property type="entry name" value="FAD/NAD(P)-binding domain"/>
    <property type="match status" value="1"/>
</dbReference>
<sequence>MKNIVVIGGGPGGYPAALKAAALGAKVTLVEKGQLGGVCLNCGCIPSKSLLDAAHRFHTVKTISSLCAAGADEAAQALFALRDWPKIQARQKAATRKLTQGIAFLLKKAGVEVLQGVASFRDAHTVAVTLPDGSEKTLSCDGVILAAGSEAFFPPPFDQIKDQIYDNSTIFDIPALPETLAIVGGGVIGCEMADLMNSLGVEVSVIEMQPRILPLEDENAARVLAQALSKRGVHFYTGTSAAAVRREGERFTLTLSNGQTLSCAAVLAAIGRTVDLSALHMENIGVEWTRKGVQVNPQTLQLKDDIYAVGDVNGLFQLAHAASRQGEVAASNLCGVPAVYHNQAVPRAIYTTPEIASAGLTRAQAEAQGFSVKTHKAFLLANGRAVAQDQTEGYYELISDANTGRLLGGVLAGANATELVHTLSVALAAQMTVEQFKEVIFAHPTFAESLGEAAAK</sequence>
<keyword evidence="17" id="KW-1185">Reference proteome</keyword>
<dbReference type="EMBL" id="NFJD01000001">
    <property type="protein sequence ID" value="OUO57402.1"/>
    <property type="molecule type" value="Genomic_DNA"/>
</dbReference>
<dbReference type="GO" id="GO:0005737">
    <property type="term" value="C:cytoplasm"/>
    <property type="evidence" value="ECO:0007669"/>
    <property type="project" value="UniProtKB-ARBA"/>
</dbReference>
<feature type="disulfide bond" description="Redox-active" evidence="12">
    <location>
        <begin position="39"/>
        <end position="44"/>
    </location>
</feature>
<evidence type="ECO:0000256" key="6">
    <source>
        <dbReference type="ARBA" id="ARBA00023027"/>
    </source>
</evidence>
<dbReference type="PROSITE" id="PS00076">
    <property type="entry name" value="PYRIDINE_REDOX_1"/>
    <property type="match status" value="1"/>
</dbReference>
<keyword evidence="11" id="KW-0547">Nucleotide-binding</keyword>
<dbReference type="Gene3D" id="3.50.50.60">
    <property type="entry name" value="FAD/NAD(P)-binding domain"/>
    <property type="match status" value="2"/>
</dbReference>
<dbReference type="PANTHER" id="PTHR22912">
    <property type="entry name" value="DISULFIDE OXIDOREDUCTASE"/>
    <property type="match status" value="1"/>
</dbReference>
<comment type="miscellaneous">
    <text evidence="13">The active site is a redox-active disulfide bond.</text>
</comment>
<dbReference type="InterPro" id="IPR050151">
    <property type="entry name" value="Class-I_Pyr_Nuc-Dis_Oxidored"/>
</dbReference>
<feature type="domain" description="Pyridine nucleotide-disulphide oxidoreductase dimerisation" evidence="14">
    <location>
        <begin position="345"/>
        <end position="454"/>
    </location>
</feature>
<dbReference type="PANTHER" id="PTHR22912:SF151">
    <property type="entry name" value="DIHYDROLIPOYL DEHYDROGENASE, MITOCHONDRIAL"/>
    <property type="match status" value="1"/>
</dbReference>
<evidence type="ECO:0000256" key="12">
    <source>
        <dbReference type="PIRSR" id="PIRSR000350-4"/>
    </source>
</evidence>
<dbReference type="Proteomes" id="UP000196368">
    <property type="component" value="Unassembled WGS sequence"/>
</dbReference>
<evidence type="ECO:0000256" key="11">
    <source>
        <dbReference type="PIRSR" id="PIRSR000350-3"/>
    </source>
</evidence>
<feature type="domain" description="FAD/NAD(P)-binding" evidence="15">
    <location>
        <begin position="3"/>
        <end position="326"/>
    </location>
</feature>
<organism evidence="16 17">
    <name type="scientific">Candidatus Avelusimicrobium gallicola</name>
    <dbReference type="NCBI Taxonomy" id="2562704"/>
    <lineage>
        <taxon>Bacteria</taxon>
        <taxon>Pseudomonadati</taxon>
        <taxon>Elusimicrobiota</taxon>
        <taxon>Elusimicrobia</taxon>
        <taxon>Elusimicrobiales</taxon>
        <taxon>Elusimicrobiaceae</taxon>
        <taxon>Candidatus Avelusimicrobium</taxon>
    </lineage>
</organism>
<feature type="active site" description="Proton acceptor" evidence="10">
    <location>
        <position position="443"/>
    </location>
</feature>
<accession>A0A1Y4DFI6</accession>
<proteinExistence type="inferred from homology"/>
<dbReference type="NCBIfam" id="TIGR01350">
    <property type="entry name" value="lipoamide_DH"/>
    <property type="match status" value="1"/>
</dbReference>
<keyword evidence="3 13" id="KW-0285">Flavoprotein</keyword>
<keyword evidence="4 11" id="KW-0274">FAD</keyword>
<dbReference type="GO" id="GO:0006103">
    <property type="term" value="P:2-oxoglutarate metabolic process"/>
    <property type="evidence" value="ECO:0007669"/>
    <property type="project" value="TreeGrafter"/>
</dbReference>
<dbReference type="AlphaFoldDB" id="A0A1Y4DFI6"/>
<evidence type="ECO:0000259" key="15">
    <source>
        <dbReference type="Pfam" id="PF07992"/>
    </source>
</evidence>
<dbReference type="InterPro" id="IPR036188">
    <property type="entry name" value="FAD/NAD-bd_sf"/>
</dbReference>
<evidence type="ECO:0000256" key="13">
    <source>
        <dbReference type="RuleBase" id="RU003692"/>
    </source>
</evidence>
<evidence type="ECO:0000256" key="4">
    <source>
        <dbReference type="ARBA" id="ARBA00022827"/>
    </source>
</evidence>
<comment type="caution">
    <text evidence="16">The sequence shown here is derived from an EMBL/GenBank/DDBJ whole genome shotgun (WGS) entry which is preliminary data.</text>
</comment>
<reference evidence="17" key="1">
    <citation type="submission" date="2017-04" db="EMBL/GenBank/DDBJ databases">
        <title>Function of individual gut microbiota members based on whole genome sequencing of pure cultures obtained from chicken caecum.</title>
        <authorList>
            <person name="Medvecky M."/>
            <person name="Cejkova D."/>
            <person name="Polansky O."/>
            <person name="Karasova D."/>
            <person name="Kubasova T."/>
            <person name="Cizek A."/>
            <person name="Rychlik I."/>
        </authorList>
    </citation>
    <scope>NUCLEOTIDE SEQUENCE [LARGE SCALE GENOMIC DNA]</scope>
    <source>
        <strain evidence="17">An273</strain>
    </source>
</reference>
<dbReference type="GO" id="GO:0050660">
    <property type="term" value="F:flavin adenine dinucleotide binding"/>
    <property type="evidence" value="ECO:0007669"/>
    <property type="project" value="InterPro"/>
</dbReference>
<dbReference type="Pfam" id="PF02852">
    <property type="entry name" value="Pyr_redox_dim"/>
    <property type="match status" value="1"/>
</dbReference>
<feature type="binding site" evidence="11">
    <location>
        <position position="271"/>
    </location>
    <ligand>
        <name>NAD(+)</name>
        <dbReference type="ChEBI" id="CHEBI:57540"/>
    </ligand>
</feature>
<comment type="catalytic activity">
    <reaction evidence="9 13">
        <text>N(6)-[(R)-dihydrolipoyl]-L-lysyl-[protein] + NAD(+) = N(6)-[(R)-lipoyl]-L-lysyl-[protein] + NADH + H(+)</text>
        <dbReference type="Rhea" id="RHEA:15045"/>
        <dbReference type="Rhea" id="RHEA-COMP:10474"/>
        <dbReference type="Rhea" id="RHEA-COMP:10475"/>
        <dbReference type="ChEBI" id="CHEBI:15378"/>
        <dbReference type="ChEBI" id="CHEBI:57540"/>
        <dbReference type="ChEBI" id="CHEBI:57945"/>
        <dbReference type="ChEBI" id="CHEBI:83099"/>
        <dbReference type="ChEBI" id="CHEBI:83100"/>
        <dbReference type="EC" id="1.8.1.4"/>
    </reaction>
</comment>
<feature type="binding site" evidence="11">
    <location>
        <position position="48"/>
    </location>
    <ligand>
        <name>FAD</name>
        <dbReference type="ChEBI" id="CHEBI:57692"/>
    </ligand>
</feature>
<name>A0A1Y4DFI6_9BACT</name>
<comment type="similarity">
    <text evidence="1 13">Belongs to the class-I pyridine nucleotide-disulfide oxidoreductase family.</text>
</comment>
<dbReference type="PRINTS" id="PR00368">
    <property type="entry name" value="FADPNR"/>
</dbReference>